<keyword evidence="10" id="KW-0921">Nickel transport</keyword>
<feature type="compositionally biased region" description="Basic and acidic residues" evidence="14">
    <location>
        <begin position="186"/>
        <end position="195"/>
    </location>
</feature>
<dbReference type="AlphaFoldDB" id="A0A418WC31"/>
<feature type="transmembrane region" description="Helical" evidence="13">
    <location>
        <begin position="296"/>
        <end position="317"/>
    </location>
</feature>
<dbReference type="GO" id="GO:0006824">
    <property type="term" value="P:cobalt ion transport"/>
    <property type="evidence" value="ECO:0007669"/>
    <property type="project" value="UniProtKB-KW"/>
</dbReference>
<dbReference type="Pfam" id="PF03824">
    <property type="entry name" value="NicO"/>
    <property type="match status" value="1"/>
</dbReference>
<keyword evidence="8 13" id="KW-1133">Transmembrane helix</keyword>
<evidence type="ECO:0000256" key="8">
    <source>
        <dbReference type="ARBA" id="ARBA00022989"/>
    </source>
</evidence>
<keyword evidence="11 13" id="KW-0472">Membrane</keyword>
<comment type="subcellular location">
    <subcellularLocation>
        <location evidence="2 13">Cell membrane</location>
        <topology evidence="2 13">Multi-pass membrane protein</topology>
    </subcellularLocation>
</comment>
<dbReference type="GO" id="GO:0015099">
    <property type="term" value="F:nickel cation transmembrane transporter activity"/>
    <property type="evidence" value="ECO:0007669"/>
    <property type="project" value="UniProtKB-UniRule"/>
</dbReference>
<evidence type="ECO:0000256" key="13">
    <source>
        <dbReference type="RuleBase" id="RU362101"/>
    </source>
</evidence>
<feature type="transmembrane region" description="Helical" evidence="13">
    <location>
        <begin position="221"/>
        <end position="243"/>
    </location>
</feature>
<feature type="transmembrane region" description="Helical" evidence="13">
    <location>
        <begin position="153"/>
        <end position="172"/>
    </location>
</feature>
<comment type="function">
    <text evidence="1">Efflux system for nickel and cobalt.</text>
</comment>
<dbReference type="GO" id="GO:0032025">
    <property type="term" value="P:response to cobalt ion"/>
    <property type="evidence" value="ECO:0007669"/>
    <property type="project" value="TreeGrafter"/>
</dbReference>
<feature type="transmembrane region" description="Helical" evidence="13">
    <location>
        <begin position="109"/>
        <end position="133"/>
    </location>
</feature>
<dbReference type="GO" id="GO:0046583">
    <property type="term" value="F:monoatomic cation efflux transmembrane transporter activity"/>
    <property type="evidence" value="ECO:0007669"/>
    <property type="project" value="TreeGrafter"/>
</dbReference>
<keyword evidence="3" id="KW-0171">Cobalt transport</keyword>
<evidence type="ECO:0000313" key="16">
    <source>
        <dbReference type="Proteomes" id="UP000284605"/>
    </source>
</evidence>
<keyword evidence="16" id="KW-1185">Reference proteome</keyword>
<evidence type="ECO:0000256" key="11">
    <source>
        <dbReference type="ARBA" id="ARBA00023136"/>
    </source>
</evidence>
<evidence type="ECO:0000256" key="6">
    <source>
        <dbReference type="ARBA" id="ARBA00022596"/>
    </source>
</evidence>
<sequence length="328" mass="33672">MGGCVMSLALRRRPVGLVVLMALAAATVALAVLAPWPRLGGEIAALQRLLHGELVAALRGVKAHEAAALWTLIGVSFGYGIFHAAGPGHGKAVIATYLASNERRLRQGLILSAAASAVQGLTAIAITGVVVWLLQQTLHQAQETAMTVEKVSFALIGLLGLVLAYGGATGLWRRSAGQGHHHGHGHDHDHDEAPCHEPGCGHAHGPGPQDLAAPPSWRRSLAVIVSVGIRPCSGAILVLLFAHALDLPWAGIAAVAAMTLGTAITVAALASLAVYARRWSLAVLASRSGGGVLGQAADGIRLAGGVLVALLGFSLLIDAFTTLQQPPF</sequence>
<evidence type="ECO:0000256" key="7">
    <source>
        <dbReference type="ARBA" id="ARBA00022692"/>
    </source>
</evidence>
<evidence type="ECO:0000256" key="2">
    <source>
        <dbReference type="ARBA" id="ARBA00004651"/>
    </source>
</evidence>
<keyword evidence="7 13" id="KW-0812">Transmembrane</keyword>
<feature type="transmembrane region" description="Helical" evidence="13">
    <location>
        <begin position="67"/>
        <end position="88"/>
    </location>
</feature>
<reference evidence="15 16" key="1">
    <citation type="submission" date="2018-09" db="EMBL/GenBank/DDBJ databases">
        <authorList>
            <person name="Zhu H."/>
        </authorList>
    </citation>
    <scope>NUCLEOTIDE SEQUENCE [LARGE SCALE GENOMIC DNA]</scope>
    <source>
        <strain evidence="15 16">K1W22B-8</strain>
    </source>
</reference>
<dbReference type="InterPro" id="IPR051224">
    <property type="entry name" value="NiCoT_RcnA"/>
</dbReference>
<dbReference type="PANTHER" id="PTHR40659:SF1">
    <property type="entry name" value="NICKEL_COBALT EFFLUX SYSTEM RCNA"/>
    <property type="match status" value="1"/>
</dbReference>
<gene>
    <name evidence="15" type="ORF">D3874_11715</name>
</gene>
<dbReference type="EMBL" id="QYUK01000011">
    <property type="protein sequence ID" value="RJF87607.1"/>
    <property type="molecule type" value="Genomic_DNA"/>
</dbReference>
<comment type="similarity">
    <text evidence="13">Belongs to the NiCoT transporter (TC 2.A.52) family.</text>
</comment>
<feature type="transmembrane region" description="Helical" evidence="13">
    <location>
        <begin position="249"/>
        <end position="275"/>
    </location>
</feature>
<evidence type="ECO:0000256" key="12">
    <source>
        <dbReference type="ARBA" id="ARBA00023285"/>
    </source>
</evidence>
<evidence type="ECO:0000256" key="4">
    <source>
        <dbReference type="ARBA" id="ARBA00022448"/>
    </source>
</evidence>
<keyword evidence="9" id="KW-0406">Ion transport</keyword>
<evidence type="ECO:0000256" key="14">
    <source>
        <dbReference type="SAM" id="MobiDB-lite"/>
    </source>
</evidence>
<dbReference type="InterPro" id="IPR011541">
    <property type="entry name" value="Ni/Co_transpt_high_affinity"/>
</dbReference>
<proteinExistence type="inferred from homology"/>
<protein>
    <recommendedName>
        <fullName evidence="13">Nickel/cobalt efflux system</fullName>
    </recommendedName>
</protein>
<dbReference type="PANTHER" id="PTHR40659">
    <property type="entry name" value="NICKEL/COBALT EFFLUX SYSTEM RCNA"/>
    <property type="match status" value="1"/>
</dbReference>
<evidence type="ECO:0000256" key="3">
    <source>
        <dbReference type="ARBA" id="ARBA00022426"/>
    </source>
</evidence>
<dbReference type="GO" id="GO:0005886">
    <property type="term" value="C:plasma membrane"/>
    <property type="evidence" value="ECO:0007669"/>
    <property type="project" value="UniProtKB-SubCell"/>
</dbReference>
<keyword evidence="5" id="KW-1003">Cell membrane</keyword>
<keyword evidence="4 13" id="KW-0813">Transport</keyword>
<evidence type="ECO:0000256" key="1">
    <source>
        <dbReference type="ARBA" id="ARBA00002510"/>
    </source>
</evidence>
<feature type="region of interest" description="Disordered" evidence="14">
    <location>
        <begin position="176"/>
        <end position="212"/>
    </location>
</feature>
<dbReference type="GO" id="GO:0010045">
    <property type="term" value="P:response to nickel cation"/>
    <property type="evidence" value="ECO:0007669"/>
    <property type="project" value="TreeGrafter"/>
</dbReference>
<dbReference type="Proteomes" id="UP000284605">
    <property type="component" value="Unassembled WGS sequence"/>
</dbReference>
<evidence type="ECO:0000313" key="15">
    <source>
        <dbReference type="EMBL" id="RJF87607.1"/>
    </source>
</evidence>
<accession>A0A418WC31</accession>
<keyword evidence="12" id="KW-0170">Cobalt</keyword>
<organism evidence="15 16">
    <name type="scientific">Oleomonas cavernae</name>
    <dbReference type="NCBI Taxonomy" id="2320859"/>
    <lineage>
        <taxon>Bacteria</taxon>
        <taxon>Pseudomonadati</taxon>
        <taxon>Pseudomonadota</taxon>
        <taxon>Alphaproteobacteria</taxon>
        <taxon>Acetobacterales</taxon>
        <taxon>Acetobacteraceae</taxon>
        <taxon>Oleomonas</taxon>
    </lineage>
</organism>
<evidence type="ECO:0000256" key="5">
    <source>
        <dbReference type="ARBA" id="ARBA00022475"/>
    </source>
</evidence>
<comment type="caution">
    <text evidence="15">The sequence shown here is derived from an EMBL/GenBank/DDBJ whole genome shotgun (WGS) entry which is preliminary data.</text>
</comment>
<keyword evidence="6" id="KW-0533">Nickel</keyword>
<evidence type="ECO:0000256" key="9">
    <source>
        <dbReference type="ARBA" id="ARBA00023065"/>
    </source>
</evidence>
<evidence type="ECO:0000256" key="10">
    <source>
        <dbReference type="ARBA" id="ARBA00023112"/>
    </source>
</evidence>
<name>A0A418WC31_9PROT</name>